<keyword evidence="8 10" id="KW-0178">Competence</keyword>
<sequence length="104" mass="11790">MNKIQLFNQRGFTLMEMMIVLLAISVILLVALPNISKQSNSVNNKGCEALVHMLQSQVQLFHMDKYRYPESLEELEDFMEKEVGGECPNGAELELMDGVVSIKQ</sequence>
<name>A0ABW0LBK7_9BACI</name>
<dbReference type="PIRSF" id="PIRSF029928">
    <property type="entry name" value="Late_competence_ComGC"/>
    <property type="match status" value="1"/>
</dbReference>
<dbReference type="Pfam" id="PF07963">
    <property type="entry name" value="N_methyl"/>
    <property type="match status" value="1"/>
</dbReference>
<evidence type="ECO:0000256" key="3">
    <source>
        <dbReference type="ARBA" id="ARBA00022475"/>
    </source>
</evidence>
<dbReference type="NCBIfam" id="TIGR02532">
    <property type="entry name" value="IV_pilin_GFxxxE"/>
    <property type="match status" value="1"/>
</dbReference>
<dbReference type="InterPro" id="IPR012902">
    <property type="entry name" value="N_methyl_site"/>
</dbReference>
<accession>A0ABW0LBK7</accession>
<proteinExistence type="inferred from homology"/>
<keyword evidence="3 10" id="KW-1003">Cell membrane</keyword>
<evidence type="ECO:0000256" key="6">
    <source>
        <dbReference type="ARBA" id="ARBA00022989"/>
    </source>
</evidence>
<keyword evidence="4" id="KW-0488">Methylation</keyword>
<dbReference type="Proteomes" id="UP001596147">
    <property type="component" value="Unassembled WGS sequence"/>
</dbReference>
<dbReference type="InterPro" id="IPR000983">
    <property type="entry name" value="Bac_GSPG_pilin"/>
</dbReference>
<evidence type="ECO:0000313" key="11">
    <source>
        <dbReference type="EMBL" id="MFC5463149.1"/>
    </source>
</evidence>
<keyword evidence="10" id="KW-0813">Transport</keyword>
<protein>
    <recommendedName>
        <fullName evidence="10">ComG operon protein 3</fullName>
    </recommendedName>
</protein>
<gene>
    <name evidence="11" type="primary">comGC</name>
    <name evidence="11" type="ORF">ACFPM4_00130</name>
</gene>
<dbReference type="Gene3D" id="3.30.700.10">
    <property type="entry name" value="Glycoprotein, Type 4 Pilin"/>
    <property type="match status" value="1"/>
</dbReference>
<keyword evidence="12" id="KW-1185">Reference proteome</keyword>
<keyword evidence="6 10" id="KW-1133">Transmembrane helix</keyword>
<dbReference type="EMBL" id="JBHSMC010000001">
    <property type="protein sequence ID" value="MFC5463149.1"/>
    <property type="molecule type" value="Genomic_DNA"/>
</dbReference>
<dbReference type="NCBIfam" id="NF040999">
    <property type="entry name" value="pilin_ComGC"/>
    <property type="match status" value="1"/>
</dbReference>
<evidence type="ECO:0000256" key="4">
    <source>
        <dbReference type="ARBA" id="ARBA00022481"/>
    </source>
</evidence>
<dbReference type="SUPFAM" id="SSF54523">
    <property type="entry name" value="Pili subunits"/>
    <property type="match status" value="1"/>
</dbReference>
<evidence type="ECO:0000256" key="9">
    <source>
        <dbReference type="ARBA" id="ARBA00043982"/>
    </source>
</evidence>
<keyword evidence="7 10" id="KW-0472">Membrane</keyword>
<dbReference type="RefSeq" id="WP_382346337.1">
    <property type="nucleotide sequence ID" value="NZ_JBHSMC010000001.1"/>
</dbReference>
<reference evidence="12" key="1">
    <citation type="journal article" date="2019" name="Int. J. Syst. Evol. Microbiol.">
        <title>The Global Catalogue of Microorganisms (GCM) 10K type strain sequencing project: providing services to taxonomists for standard genome sequencing and annotation.</title>
        <authorList>
            <consortium name="The Broad Institute Genomics Platform"/>
            <consortium name="The Broad Institute Genome Sequencing Center for Infectious Disease"/>
            <person name="Wu L."/>
            <person name="Ma J."/>
        </authorList>
    </citation>
    <scope>NUCLEOTIDE SEQUENCE [LARGE SCALE GENOMIC DNA]</scope>
    <source>
        <strain evidence="12">CGMCC 1.12237</strain>
    </source>
</reference>
<dbReference type="InterPro" id="IPR016940">
    <property type="entry name" value="ComGC"/>
</dbReference>
<dbReference type="PRINTS" id="PR00813">
    <property type="entry name" value="BCTERIALGSPG"/>
</dbReference>
<evidence type="ECO:0000256" key="10">
    <source>
        <dbReference type="PIRNR" id="PIRNR029928"/>
    </source>
</evidence>
<keyword evidence="5 10" id="KW-0812">Transmembrane</keyword>
<evidence type="ECO:0000313" key="12">
    <source>
        <dbReference type="Proteomes" id="UP001596147"/>
    </source>
</evidence>
<comment type="caution">
    <text evidence="11">The sequence shown here is derived from an EMBL/GenBank/DDBJ whole genome shotgun (WGS) entry which is preliminary data.</text>
</comment>
<comment type="function">
    <text evidence="10">Required for transformation and DNA binding.</text>
</comment>
<feature type="transmembrane region" description="Helical" evidence="10">
    <location>
        <begin position="12"/>
        <end position="32"/>
    </location>
</feature>
<comment type="subunit">
    <text evidence="10">Homodimer.</text>
</comment>
<evidence type="ECO:0000256" key="1">
    <source>
        <dbReference type="ARBA" id="ARBA00004162"/>
    </source>
</evidence>
<evidence type="ECO:0000256" key="7">
    <source>
        <dbReference type="ARBA" id="ARBA00023136"/>
    </source>
</evidence>
<evidence type="ECO:0000256" key="5">
    <source>
        <dbReference type="ARBA" id="ARBA00022692"/>
    </source>
</evidence>
<dbReference type="InterPro" id="IPR045584">
    <property type="entry name" value="Pilin-like"/>
</dbReference>
<evidence type="ECO:0000256" key="8">
    <source>
        <dbReference type="ARBA" id="ARBA00023287"/>
    </source>
</evidence>
<evidence type="ECO:0000256" key="2">
    <source>
        <dbReference type="ARBA" id="ARBA00004241"/>
    </source>
</evidence>
<comment type="subcellular location">
    <subcellularLocation>
        <location evidence="1">Cell membrane</location>
        <topology evidence="1">Single-pass membrane protein</topology>
    </subcellularLocation>
    <subcellularLocation>
        <location evidence="2">Cell surface</location>
    </subcellularLocation>
</comment>
<comment type="similarity">
    <text evidence="9 10">Belongs to the ComGC family.</text>
</comment>
<organism evidence="11 12">
    <name type="scientific">Lederbergia graminis</name>
    <dbReference type="NCBI Taxonomy" id="735518"/>
    <lineage>
        <taxon>Bacteria</taxon>
        <taxon>Bacillati</taxon>
        <taxon>Bacillota</taxon>
        <taxon>Bacilli</taxon>
        <taxon>Bacillales</taxon>
        <taxon>Bacillaceae</taxon>
        <taxon>Lederbergia</taxon>
    </lineage>
</organism>